<accession>A0A844WH51</accession>
<organism evidence="2 3">
    <name type="scientific">Pseudooceanicola pacificus</name>
    <dbReference type="NCBI Taxonomy" id="2676438"/>
    <lineage>
        <taxon>Bacteria</taxon>
        <taxon>Pseudomonadati</taxon>
        <taxon>Pseudomonadota</taxon>
        <taxon>Alphaproteobacteria</taxon>
        <taxon>Rhodobacterales</taxon>
        <taxon>Paracoccaceae</taxon>
        <taxon>Pseudooceanicola</taxon>
    </lineage>
</organism>
<dbReference type="AlphaFoldDB" id="A0A844WH51"/>
<reference evidence="2 3" key="1">
    <citation type="submission" date="2019-11" db="EMBL/GenBank/DDBJ databases">
        <title>Pseudooceanicola pacifica sp. nov., isolated from deep-sea sediment of the Pacific Ocean.</title>
        <authorList>
            <person name="Lyu L."/>
        </authorList>
    </citation>
    <scope>NUCLEOTIDE SEQUENCE [LARGE SCALE GENOMIC DNA]</scope>
    <source>
        <strain evidence="2 3">216_PA32_1</strain>
    </source>
</reference>
<protein>
    <recommendedName>
        <fullName evidence="1">TniQ domain-containing protein</fullName>
    </recommendedName>
</protein>
<evidence type="ECO:0000313" key="3">
    <source>
        <dbReference type="Proteomes" id="UP000443843"/>
    </source>
</evidence>
<dbReference type="EMBL" id="WNXQ01000013">
    <property type="protein sequence ID" value="MWB79679.1"/>
    <property type="molecule type" value="Genomic_DNA"/>
</dbReference>
<dbReference type="InterPro" id="IPR009492">
    <property type="entry name" value="TniQ"/>
</dbReference>
<feature type="domain" description="TniQ" evidence="1">
    <location>
        <begin position="24"/>
        <end position="154"/>
    </location>
</feature>
<evidence type="ECO:0000259" key="1">
    <source>
        <dbReference type="Pfam" id="PF06527"/>
    </source>
</evidence>
<dbReference type="Pfam" id="PF06527">
    <property type="entry name" value="TniQ"/>
    <property type="match status" value="1"/>
</dbReference>
<sequence length="626" mass="68633">MSVSEFRGVAQLMSMAMLLPHTAHDPAESLIGFAAGLAARHTGGRTGFFLGDKGIKLPKLARGEPDAVHRLADWAGVSPAQLFANVPQGLDRRYYNLRGEHVSAEFLSSPYTVFCPACLLADDQASGGRIGERRHHWIWQLTVVRTCSRHGLPLMRRKASFSGDRFHELAIMVPETGDSLESLIDGLQPRSASPLQDYVVERLEGKQGPAWLDSEGLEQAVRASEMLGVLVLFGAKPNLDKFTEDDWDRAGAAGFAITAQGDEGILCVLADIHARASRKGGKLGPQAVFGRLYQWLSRSRAKKEPGDIKRILRDYIIENMEMPAGAPVLGEKLAERRLHTYATLASESGLDPRTLRHMLIAKRLIPDTATLDSNHVFDATLGREIARSVLRIVPISRLPKLLGCKRPLAQQLVAERILTPIVDEISDSPGRHKKGIDAKEVEGLLRRLRACANPVEKVPAGMVDLAKAAMKSNAPAAEIAHLILGGYLQNVVRVAGIDGFNAIYVDPVETKAAVSEILAGLSPAEAFVLLRVPVAAGWELVRKRLLPSREIRSDDGDHVIHRFQPEDVDGFLSEFTTEVHIGDAFGMGEKDLKPEMKAAGARPMLRKSDIGVRIFRRSDLPERFRV</sequence>
<name>A0A844WH51_9RHOB</name>
<gene>
    <name evidence="2" type="ORF">GLS40_16725</name>
</gene>
<dbReference type="Proteomes" id="UP000443843">
    <property type="component" value="Unassembled WGS sequence"/>
</dbReference>
<keyword evidence="3" id="KW-1185">Reference proteome</keyword>
<proteinExistence type="predicted"/>
<evidence type="ECO:0000313" key="2">
    <source>
        <dbReference type="EMBL" id="MWB79679.1"/>
    </source>
</evidence>
<comment type="caution">
    <text evidence="2">The sequence shown here is derived from an EMBL/GenBank/DDBJ whole genome shotgun (WGS) entry which is preliminary data.</text>
</comment>